<name>A0ACB7PC70_9PEZI</name>
<evidence type="ECO:0000313" key="1">
    <source>
        <dbReference type="EMBL" id="KAH6632421.1"/>
    </source>
</evidence>
<protein>
    <submittedName>
        <fullName evidence="1">Carbohydrate-binding module family 18 protein</fullName>
    </submittedName>
</protein>
<sequence>MVATFLTKGFLLLALGFSQQAIAACTQSVTAKQGDTCASIASQAGITVTDFLRSNPSVTSCSELVAGQSYCVKGTTDGGTPPQTSTPAGLVVSPDGSCGTGVTCAGSRYGDCCSAHGYCGSTTDYCGDGCQGAFGNCGSGSGEPSQSPGGSITITVTSIQTSVITSTVTQARATATVTQTQTSTLTQPRATTTTTTSVSISTSVSTRTVTVTSLVVDTITSIETSTRLVTSGVCATKTTTGKPTTTTPPEGRPTLPGTPSNCKNYDMIEKGDTCRDLADRNKLTLLQFYALNPSVSGTVLNLGFDCTPEFIDLVLSGLCQINCDALWEGYYVCVGR</sequence>
<keyword evidence="2" id="KW-1185">Reference proteome</keyword>
<reference evidence="1 2" key="1">
    <citation type="journal article" date="2021" name="Nat. Commun.">
        <title>Genetic determinants of endophytism in the Arabidopsis root mycobiome.</title>
        <authorList>
            <person name="Mesny F."/>
            <person name="Miyauchi S."/>
            <person name="Thiergart T."/>
            <person name="Pickel B."/>
            <person name="Atanasova L."/>
            <person name="Karlsson M."/>
            <person name="Huettel B."/>
            <person name="Barry K.W."/>
            <person name="Haridas S."/>
            <person name="Chen C."/>
            <person name="Bauer D."/>
            <person name="Andreopoulos W."/>
            <person name="Pangilinan J."/>
            <person name="LaButti K."/>
            <person name="Riley R."/>
            <person name="Lipzen A."/>
            <person name="Clum A."/>
            <person name="Drula E."/>
            <person name="Henrissat B."/>
            <person name="Kohler A."/>
            <person name="Grigoriev I.V."/>
            <person name="Martin F.M."/>
            <person name="Hacquard S."/>
        </authorList>
    </citation>
    <scope>NUCLEOTIDE SEQUENCE [LARGE SCALE GENOMIC DNA]</scope>
    <source>
        <strain evidence="1 2">MPI-SDFR-AT-0079</strain>
    </source>
</reference>
<accession>A0ACB7PC70</accession>
<proteinExistence type="predicted"/>
<organism evidence="1 2">
    <name type="scientific">Chaetomium tenue</name>
    <dbReference type="NCBI Taxonomy" id="1854479"/>
    <lineage>
        <taxon>Eukaryota</taxon>
        <taxon>Fungi</taxon>
        <taxon>Dikarya</taxon>
        <taxon>Ascomycota</taxon>
        <taxon>Pezizomycotina</taxon>
        <taxon>Sordariomycetes</taxon>
        <taxon>Sordariomycetidae</taxon>
        <taxon>Sordariales</taxon>
        <taxon>Chaetomiaceae</taxon>
        <taxon>Chaetomium</taxon>
    </lineage>
</organism>
<dbReference type="EMBL" id="JAGIZQ010000004">
    <property type="protein sequence ID" value="KAH6632421.1"/>
    <property type="molecule type" value="Genomic_DNA"/>
</dbReference>
<dbReference type="Proteomes" id="UP000724584">
    <property type="component" value="Unassembled WGS sequence"/>
</dbReference>
<comment type="caution">
    <text evidence="1">The sequence shown here is derived from an EMBL/GenBank/DDBJ whole genome shotgun (WGS) entry which is preliminary data.</text>
</comment>
<gene>
    <name evidence="1" type="ORF">F5144DRAFT_533952</name>
</gene>
<evidence type="ECO:0000313" key="2">
    <source>
        <dbReference type="Proteomes" id="UP000724584"/>
    </source>
</evidence>